<keyword evidence="1" id="KW-1133">Transmembrane helix</keyword>
<keyword evidence="1" id="KW-0472">Membrane</keyword>
<protein>
    <recommendedName>
        <fullName evidence="4">Integral membrane protein</fullName>
    </recommendedName>
</protein>
<evidence type="ECO:0008006" key="4">
    <source>
        <dbReference type="Google" id="ProtNLM"/>
    </source>
</evidence>
<reference evidence="2 3" key="1">
    <citation type="journal article" date="2015" name="Genome Announc.">
        <title>Expanding the biotechnology potential of lactobacilli through comparative genomics of 213 strains and associated genera.</title>
        <authorList>
            <person name="Sun Z."/>
            <person name="Harris H.M."/>
            <person name="McCann A."/>
            <person name="Guo C."/>
            <person name="Argimon S."/>
            <person name="Zhang W."/>
            <person name="Yang X."/>
            <person name="Jeffery I.B."/>
            <person name="Cooney J.C."/>
            <person name="Kagawa T.F."/>
            <person name="Liu W."/>
            <person name="Song Y."/>
            <person name="Salvetti E."/>
            <person name="Wrobel A."/>
            <person name="Rasinkangas P."/>
            <person name="Parkhill J."/>
            <person name="Rea M.C."/>
            <person name="O'Sullivan O."/>
            <person name="Ritari J."/>
            <person name="Douillard F.P."/>
            <person name="Paul Ross R."/>
            <person name="Yang R."/>
            <person name="Briner A.E."/>
            <person name="Felis G.E."/>
            <person name="de Vos W.M."/>
            <person name="Barrangou R."/>
            <person name="Klaenhammer T.R."/>
            <person name="Caufield P.W."/>
            <person name="Cui Y."/>
            <person name="Zhang H."/>
            <person name="O'Toole P.W."/>
        </authorList>
    </citation>
    <scope>NUCLEOTIDE SEQUENCE [LARGE SCALE GENOMIC DNA]</scope>
    <source>
        <strain evidence="2 3">DSM 20183</strain>
    </source>
</reference>
<dbReference type="EMBL" id="AZDG01000012">
    <property type="protein sequence ID" value="KRK64376.1"/>
    <property type="molecule type" value="Genomic_DNA"/>
</dbReference>
<evidence type="ECO:0000313" key="3">
    <source>
        <dbReference type="Proteomes" id="UP000050929"/>
    </source>
</evidence>
<organism evidence="2 3">
    <name type="scientific">Companilactobacillus tucceti DSM 20183</name>
    <dbReference type="NCBI Taxonomy" id="1423811"/>
    <lineage>
        <taxon>Bacteria</taxon>
        <taxon>Bacillati</taxon>
        <taxon>Bacillota</taxon>
        <taxon>Bacilli</taxon>
        <taxon>Lactobacillales</taxon>
        <taxon>Lactobacillaceae</taxon>
        <taxon>Companilactobacillus</taxon>
    </lineage>
</organism>
<name>A0A0R1IZG1_9LACO</name>
<keyword evidence="3" id="KW-1185">Reference proteome</keyword>
<evidence type="ECO:0000256" key="1">
    <source>
        <dbReference type="SAM" id="Phobius"/>
    </source>
</evidence>
<gene>
    <name evidence="2" type="ORF">FC72_GL000396</name>
</gene>
<dbReference type="PATRIC" id="fig|1423811.3.peg.397"/>
<dbReference type="Proteomes" id="UP000050929">
    <property type="component" value="Unassembled WGS sequence"/>
</dbReference>
<proteinExistence type="predicted"/>
<evidence type="ECO:0000313" key="2">
    <source>
        <dbReference type="EMBL" id="KRK64376.1"/>
    </source>
</evidence>
<feature type="transmembrane region" description="Helical" evidence="1">
    <location>
        <begin position="6"/>
        <end position="28"/>
    </location>
</feature>
<keyword evidence="1" id="KW-0812">Transmembrane</keyword>
<comment type="caution">
    <text evidence="2">The sequence shown here is derived from an EMBL/GenBank/DDBJ whole genome shotgun (WGS) entry which is preliminary data.</text>
</comment>
<accession>A0A0R1IZG1</accession>
<sequence length="110" mass="12472">MSGAQLLGWIFFWLQNVVLIATSIISTVNSKDPTIIPHDLLSTGFAFGLFLFFVVFLQGMAGVAIKKLHEENYWSIVLLIIGIFFNWFYVISAIWGMILNQKADNIKSRT</sequence>
<dbReference type="AlphaFoldDB" id="A0A0R1IZG1"/>
<feature type="transmembrane region" description="Helical" evidence="1">
    <location>
        <begin position="73"/>
        <end position="99"/>
    </location>
</feature>
<feature type="transmembrane region" description="Helical" evidence="1">
    <location>
        <begin position="40"/>
        <end position="61"/>
    </location>
</feature>